<dbReference type="GO" id="GO:0005829">
    <property type="term" value="C:cytosol"/>
    <property type="evidence" value="ECO:0007669"/>
    <property type="project" value="TreeGrafter"/>
</dbReference>
<dbReference type="FunFam" id="3.40.1280.10:FF:000008">
    <property type="entry name" value="Group 3 RNA methyltransferase TrmH"/>
    <property type="match status" value="1"/>
</dbReference>
<dbReference type="InterPro" id="IPR013123">
    <property type="entry name" value="SpoU_subst-bd"/>
</dbReference>
<keyword evidence="2 6" id="KW-0489">Methyltransferase</keyword>
<keyword evidence="7" id="KW-1185">Reference proteome</keyword>
<accession>A0A397RVI3</accession>
<organism evidence="6 7">
    <name type="scientific">Anaeroplasma bactoclasticum</name>
    <dbReference type="NCBI Taxonomy" id="2088"/>
    <lineage>
        <taxon>Bacteria</taxon>
        <taxon>Bacillati</taxon>
        <taxon>Mycoplasmatota</taxon>
        <taxon>Mollicutes</taxon>
        <taxon>Anaeroplasmatales</taxon>
        <taxon>Anaeroplasmataceae</taxon>
        <taxon>Anaeroplasma</taxon>
    </lineage>
</organism>
<dbReference type="OrthoDB" id="9794400at2"/>
<dbReference type="GO" id="GO:0032259">
    <property type="term" value="P:methylation"/>
    <property type="evidence" value="ECO:0007669"/>
    <property type="project" value="UniProtKB-KW"/>
</dbReference>
<name>A0A397RVI3_9MOLU</name>
<dbReference type="InParanoid" id="A0A397RVI3"/>
<evidence type="ECO:0000313" key="6">
    <source>
        <dbReference type="EMBL" id="RIA78203.1"/>
    </source>
</evidence>
<feature type="domain" description="RNA 2-O ribose methyltransferase substrate binding" evidence="5">
    <location>
        <begin position="4"/>
        <end position="64"/>
    </location>
</feature>
<dbReference type="Pfam" id="PF00588">
    <property type="entry name" value="SpoU_methylase"/>
    <property type="match status" value="1"/>
</dbReference>
<comment type="similarity">
    <text evidence="1">Belongs to the class IV-like SAM-binding methyltransferase superfamily. RNA methyltransferase TrmH family.</text>
</comment>
<evidence type="ECO:0000259" key="5">
    <source>
        <dbReference type="Pfam" id="PF08032"/>
    </source>
</evidence>
<dbReference type="InterPro" id="IPR029028">
    <property type="entry name" value="Alpha/beta_knot_MTases"/>
</dbReference>
<dbReference type="RefSeq" id="WP_119015680.1">
    <property type="nucleotide sequence ID" value="NZ_QXEV01000003.1"/>
</dbReference>
<dbReference type="Pfam" id="PF08032">
    <property type="entry name" value="SpoU_sub_bind"/>
    <property type="match status" value="1"/>
</dbReference>
<proteinExistence type="inferred from homology"/>
<dbReference type="Proteomes" id="UP000266506">
    <property type="component" value="Unassembled WGS sequence"/>
</dbReference>
<dbReference type="PANTHER" id="PTHR46429">
    <property type="entry name" value="23S RRNA (GUANOSINE-2'-O-)-METHYLTRANSFERASE RLMB"/>
    <property type="match status" value="1"/>
</dbReference>
<reference evidence="6 7" key="1">
    <citation type="submission" date="2018-08" db="EMBL/GenBank/DDBJ databases">
        <title>Genomic Encyclopedia of Archaeal and Bacterial Type Strains, Phase II (KMG-II): from individual species to whole genera.</title>
        <authorList>
            <person name="Goeker M."/>
        </authorList>
    </citation>
    <scope>NUCLEOTIDE SEQUENCE [LARGE SCALE GENOMIC DNA]</scope>
    <source>
        <strain evidence="6 7">ATCC 27112</strain>
    </source>
</reference>
<evidence type="ECO:0000256" key="1">
    <source>
        <dbReference type="ARBA" id="ARBA00007228"/>
    </source>
</evidence>
<dbReference type="NCBIfam" id="TIGR00186">
    <property type="entry name" value="rRNA_methyl_3"/>
    <property type="match status" value="1"/>
</dbReference>
<dbReference type="GO" id="GO:0008173">
    <property type="term" value="F:RNA methyltransferase activity"/>
    <property type="evidence" value="ECO:0007669"/>
    <property type="project" value="InterPro"/>
</dbReference>
<feature type="domain" description="tRNA/rRNA methyltransferase SpoU type" evidence="4">
    <location>
        <begin position="90"/>
        <end position="229"/>
    </location>
</feature>
<dbReference type="Gene3D" id="3.40.1280.10">
    <property type="match status" value="1"/>
</dbReference>
<dbReference type="SUPFAM" id="SSF75217">
    <property type="entry name" value="alpha/beta knot"/>
    <property type="match status" value="1"/>
</dbReference>
<comment type="caution">
    <text evidence="6">The sequence shown here is derived from an EMBL/GenBank/DDBJ whole genome shotgun (WGS) entry which is preliminary data.</text>
</comment>
<protein>
    <submittedName>
        <fullName evidence="6">23S rRNA (Guanosine2251-2'-O)-methyltransferase</fullName>
    </submittedName>
</protein>
<dbReference type="PANTHER" id="PTHR46429:SF1">
    <property type="entry name" value="23S RRNA (GUANOSINE-2'-O-)-METHYLTRANSFERASE RLMB"/>
    <property type="match status" value="1"/>
</dbReference>
<dbReference type="AlphaFoldDB" id="A0A397RVI3"/>
<evidence type="ECO:0000259" key="4">
    <source>
        <dbReference type="Pfam" id="PF00588"/>
    </source>
</evidence>
<dbReference type="InterPro" id="IPR004441">
    <property type="entry name" value="rRNA_MeTrfase_TrmH"/>
</dbReference>
<dbReference type="GO" id="GO:0006396">
    <property type="term" value="P:RNA processing"/>
    <property type="evidence" value="ECO:0007669"/>
    <property type="project" value="InterPro"/>
</dbReference>
<dbReference type="InterPro" id="IPR001537">
    <property type="entry name" value="SpoU_MeTrfase"/>
</dbReference>
<evidence type="ECO:0000256" key="2">
    <source>
        <dbReference type="ARBA" id="ARBA00022603"/>
    </source>
</evidence>
<sequence>MIKIYGKNCVYEAIRKKARMEVFIEDNQVKKDKNILSLLNDKGYKYEVLTKRDMDKKFGMSHQGYGALREDYEIYDEEFLNTFKKEQGRVLILDGIQDPHNLGAILRSVDAFGFDLVILPKNRSVMVTEVVAHVSTGAIEYTKIVYVNSLNNAVSKLKENGFWICGTDAKGTVRSQDIDPSLSLAVIIGSEGFGMSKTLVKQSDYLITIPMVGHVNSLNASVSAGIVLHDLCLTK</sequence>
<dbReference type="InterPro" id="IPR029026">
    <property type="entry name" value="tRNA_m1G_MTases_N"/>
</dbReference>
<dbReference type="FunCoup" id="A0A397RVI3">
    <property type="interactions" value="315"/>
</dbReference>
<evidence type="ECO:0000313" key="7">
    <source>
        <dbReference type="Proteomes" id="UP000266506"/>
    </source>
</evidence>
<dbReference type="GO" id="GO:0003723">
    <property type="term" value="F:RNA binding"/>
    <property type="evidence" value="ECO:0007669"/>
    <property type="project" value="InterPro"/>
</dbReference>
<evidence type="ECO:0000256" key="3">
    <source>
        <dbReference type="ARBA" id="ARBA00022679"/>
    </source>
</evidence>
<dbReference type="CDD" id="cd18103">
    <property type="entry name" value="SpoU-like_RlmB"/>
    <property type="match status" value="1"/>
</dbReference>
<gene>
    <name evidence="6" type="ORF">EI71_00515</name>
</gene>
<keyword evidence="3 6" id="KW-0808">Transferase</keyword>
<dbReference type="EMBL" id="QXEV01000003">
    <property type="protein sequence ID" value="RIA78203.1"/>
    <property type="molecule type" value="Genomic_DNA"/>
</dbReference>